<keyword evidence="1" id="KW-0812">Transmembrane</keyword>
<feature type="transmembrane region" description="Helical" evidence="1">
    <location>
        <begin position="20"/>
        <end position="39"/>
    </location>
</feature>
<organism evidence="2 3">
    <name type="scientific">Coffea canephora</name>
    <name type="common">Robusta coffee</name>
    <dbReference type="NCBI Taxonomy" id="49390"/>
    <lineage>
        <taxon>Eukaryota</taxon>
        <taxon>Viridiplantae</taxon>
        <taxon>Streptophyta</taxon>
        <taxon>Embryophyta</taxon>
        <taxon>Tracheophyta</taxon>
        <taxon>Spermatophyta</taxon>
        <taxon>Magnoliopsida</taxon>
        <taxon>eudicotyledons</taxon>
        <taxon>Gunneridae</taxon>
        <taxon>Pentapetalae</taxon>
        <taxon>asterids</taxon>
        <taxon>lamiids</taxon>
        <taxon>Gentianales</taxon>
        <taxon>Rubiaceae</taxon>
        <taxon>Ixoroideae</taxon>
        <taxon>Gardenieae complex</taxon>
        <taxon>Bertiereae - Coffeeae clade</taxon>
        <taxon>Coffeeae</taxon>
        <taxon>Coffea</taxon>
    </lineage>
</organism>
<dbReference type="EMBL" id="HG739135">
    <property type="protein sequence ID" value="CDP11062.1"/>
    <property type="molecule type" value="Genomic_DNA"/>
</dbReference>
<keyword evidence="1" id="KW-0472">Membrane</keyword>
<keyword evidence="3" id="KW-1185">Reference proteome</keyword>
<protein>
    <submittedName>
        <fullName evidence="2">Uncharacterized protein</fullName>
    </submittedName>
</protein>
<evidence type="ECO:0000256" key="1">
    <source>
        <dbReference type="SAM" id="Phobius"/>
    </source>
</evidence>
<dbReference type="Proteomes" id="UP000295252">
    <property type="component" value="Chromosome I"/>
</dbReference>
<accession>A0A068URY0</accession>
<dbReference type="InParanoid" id="A0A068URY0"/>
<name>A0A068URY0_COFCA</name>
<evidence type="ECO:0000313" key="2">
    <source>
        <dbReference type="EMBL" id="CDP11062.1"/>
    </source>
</evidence>
<reference evidence="3" key="1">
    <citation type="journal article" date="2014" name="Science">
        <title>The coffee genome provides insight into the convergent evolution of caffeine biosynthesis.</title>
        <authorList>
            <person name="Denoeud F."/>
            <person name="Carretero-Paulet L."/>
            <person name="Dereeper A."/>
            <person name="Droc G."/>
            <person name="Guyot R."/>
            <person name="Pietrella M."/>
            <person name="Zheng C."/>
            <person name="Alberti A."/>
            <person name="Anthony F."/>
            <person name="Aprea G."/>
            <person name="Aury J.M."/>
            <person name="Bento P."/>
            <person name="Bernard M."/>
            <person name="Bocs S."/>
            <person name="Campa C."/>
            <person name="Cenci A."/>
            <person name="Combes M.C."/>
            <person name="Crouzillat D."/>
            <person name="Da Silva C."/>
            <person name="Daddiego L."/>
            <person name="De Bellis F."/>
            <person name="Dussert S."/>
            <person name="Garsmeur O."/>
            <person name="Gayraud T."/>
            <person name="Guignon V."/>
            <person name="Jahn K."/>
            <person name="Jamilloux V."/>
            <person name="Joet T."/>
            <person name="Labadie K."/>
            <person name="Lan T."/>
            <person name="Leclercq J."/>
            <person name="Lepelley M."/>
            <person name="Leroy T."/>
            <person name="Li L.T."/>
            <person name="Librado P."/>
            <person name="Lopez L."/>
            <person name="Munoz A."/>
            <person name="Noel B."/>
            <person name="Pallavicini A."/>
            <person name="Perrotta G."/>
            <person name="Poncet V."/>
            <person name="Pot D."/>
            <person name="Priyono X."/>
            <person name="Rigoreau M."/>
            <person name="Rouard M."/>
            <person name="Rozas J."/>
            <person name="Tranchant-Dubreuil C."/>
            <person name="VanBuren R."/>
            <person name="Zhang Q."/>
            <person name="Andrade A.C."/>
            <person name="Argout X."/>
            <person name="Bertrand B."/>
            <person name="de Kochko A."/>
            <person name="Graziosi G."/>
            <person name="Henry R.J."/>
            <person name="Jayarama X."/>
            <person name="Ming R."/>
            <person name="Nagai C."/>
            <person name="Rounsley S."/>
            <person name="Sankoff D."/>
            <person name="Giuliano G."/>
            <person name="Albert V.A."/>
            <person name="Wincker P."/>
            <person name="Lashermes P."/>
        </authorList>
    </citation>
    <scope>NUCLEOTIDE SEQUENCE [LARGE SCALE GENOMIC DNA]</scope>
    <source>
        <strain evidence="3">cv. DH200-94</strain>
    </source>
</reference>
<evidence type="ECO:0000313" key="3">
    <source>
        <dbReference type="Proteomes" id="UP000295252"/>
    </source>
</evidence>
<sequence length="74" mass="8526">MAPYLLQFSPYFFISNLQMLLSLSVLLFFFFSVIALGLLRLEFQSTLILITRSLLDMMIEWLKSDIGGAIYVLV</sequence>
<gene>
    <name evidence="2" type="ORF">GSCOC_T00033064001</name>
</gene>
<dbReference type="Gramene" id="CDP11062">
    <property type="protein sequence ID" value="CDP11062"/>
    <property type="gene ID" value="GSCOC_T00033064001"/>
</dbReference>
<proteinExistence type="predicted"/>
<keyword evidence="1" id="KW-1133">Transmembrane helix</keyword>
<dbReference type="AlphaFoldDB" id="A0A068URY0"/>